<dbReference type="STRING" id="49451.A0A1J6IWN2"/>
<feature type="domain" description="ZZ-type" evidence="11">
    <location>
        <begin position="400"/>
        <end position="450"/>
    </location>
</feature>
<dbReference type="AlphaFoldDB" id="A0A1J6IWN2"/>
<dbReference type="Pfam" id="PF00569">
    <property type="entry name" value="ZZ"/>
    <property type="match status" value="1"/>
</dbReference>
<dbReference type="CDD" id="cd06398">
    <property type="entry name" value="PB1_Joka2"/>
    <property type="match status" value="1"/>
</dbReference>
<dbReference type="KEGG" id="nau:109226890"/>
<dbReference type="InterPro" id="IPR000433">
    <property type="entry name" value="Znf_ZZ"/>
</dbReference>
<dbReference type="PANTHER" id="PTHR20930">
    <property type="entry name" value="OVARIAN CARCINOMA ANTIGEN CA125-RELATED"/>
    <property type="match status" value="1"/>
</dbReference>
<dbReference type="GeneID" id="109226890"/>
<dbReference type="Proteomes" id="UP000187609">
    <property type="component" value="Unassembled WGS sequence"/>
</dbReference>
<dbReference type="InterPro" id="IPR056893">
    <property type="entry name" value="UBA_Nbr1_C"/>
</dbReference>
<accession>A0A1J6IWN2</accession>
<evidence type="ECO:0000256" key="7">
    <source>
        <dbReference type="ARBA" id="ARBA00022927"/>
    </source>
</evidence>
<name>A0A1J6IWN2_NICAT</name>
<dbReference type="Pfam" id="PF00564">
    <property type="entry name" value="PB1"/>
    <property type="match status" value="1"/>
</dbReference>
<evidence type="ECO:0000256" key="1">
    <source>
        <dbReference type="ARBA" id="ARBA00004116"/>
    </source>
</evidence>
<dbReference type="InterPro" id="IPR013783">
    <property type="entry name" value="Ig-like_fold"/>
</dbReference>
<proteinExistence type="predicted"/>
<comment type="subcellular location">
    <subcellularLocation>
        <location evidence="1">Vacuole</location>
    </subcellularLocation>
</comment>
<evidence type="ECO:0000313" key="13">
    <source>
        <dbReference type="EMBL" id="OIT02103.1"/>
    </source>
</evidence>
<keyword evidence="14" id="KW-1185">Reference proteome</keyword>
<feature type="compositionally biased region" description="Low complexity" evidence="10">
    <location>
        <begin position="672"/>
        <end position="686"/>
    </location>
</feature>
<dbReference type="PROSITE" id="PS51745">
    <property type="entry name" value="PB1"/>
    <property type="match status" value="1"/>
</dbReference>
<keyword evidence="4" id="KW-0479">Metal-binding</keyword>
<evidence type="ECO:0000259" key="11">
    <source>
        <dbReference type="PROSITE" id="PS50135"/>
    </source>
</evidence>
<dbReference type="OMA" id="TGINHKP"/>
<evidence type="ECO:0000256" key="8">
    <source>
        <dbReference type="ARBA" id="ARBA00023006"/>
    </source>
</evidence>
<dbReference type="SUPFAM" id="SSF54277">
    <property type="entry name" value="CAD &amp; PB1 domains"/>
    <property type="match status" value="1"/>
</dbReference>
<dbReference type="PANTHER" id="PTHR20930:SF0">
    <property type="entry name" value="PROTEIN ILRUN"/>
    <property type="match status" value="1"/>
</dbReference>
<feature type="domain" description="PB1" evidence="12">
    <location>
        <begin position="4"/>
        <end position="88"/>
    </location>
</feature>
<keyword evidence="8" id="KW-0072">Autophagy</keyword>
<evidence type="ECO:0000256" key="3">
    <source>
        <dbReference type="ARBA" id="ARBA00022554"/>
    </source>
</evidence>
<comment type="caution">
    <text evidence="13">The sequence shown here is derived from an EMBL/GenBank/DDBJ whole genome shotgun (WGS) entry which is preliminary data.</text>
</comment>
<dbReference type="Gene3D" id="1.10.8.10">
    <property type="entry name" value="DNA helicase RuvA subunit, C-terminal domain"/>
    <property type="match status" value="2"/>
</dbReference>
<feature type="region of interest" description="Disordered" evidence="10">
    <location>
        <begin position="215"/>
        <end position="234"/>
    </location>
</feature>
<dbReference type="SMR" id="A0A1J6IWN2"/>
<dbReference type="GO" id="GO:0006914">
    <property type="term" value="P:autophagy"/>
    <property type="evidence" value="ECO:0007669"/>
    <property type="project" value="UniProtKB-KW"/>
</dbReference>
<evidence type="ECO:0000256" key="9">
    <source>
        <dbReference type="PROSITE-ProRule" id="PRU00228"/>
    </source>
</evidence>
<dbReference type="GO" id="GO:0005773">
    <property type="term" value="C:vacuole"/>
    <property type="evidence" value="ECO:0007669"/>
    <property type="project" value="UniProtKB-SubCell"/>
</dbReference>
<dbReference type="FunFam" id="1.10.8.10:FF:000085">
    <property type="entry name" value="protein NBR1 homolog"/>
    <property type="match status" value="1"/>
</dbReference>
<evidence type="ECO:0000256" key="5">
    <source>
        <dbReference type="ARBA" id="ARBA00022771"/>
    </source>
</evidence>
<dbReference type="GO" id="GO:0008270">
    <property type="term" value="F:zinc ion binding"/>
    <property type="evidence" value="ECO:0007669"/>
    <property type="project" value="UniProtKB-KW"/>
</dbReference>
<evidence type="ECO:0000256" key="2">
    <source>
        <dbReference type="ARBA" id="ARBA00022448"/>
    </source>
</evidence>
<keyword evidence="7" id="KW-0653">Protein transport</keyword>
<feature type="compositionally biased region" description="Basic and acidic residues" evidence="10">
    <location>
        <begin position="248"/>
        <end position="278"/>
    </location>
</feature>
<gene>
    <name evidence="13" type="primary">NBR1_0</name>
    <name evidence="13" type="ORF">A4A49_02749</name>
</gene>
<dbReference type="OrthoDB" id="661148at2759"/>
<dbReference type="InterPro" id="IPR043145">
    <property type="entry name" value="Znf_ZZ_sf"/>
</dbReference>
<evidence type="ECO:0000259" key="12">
    <source>
        <dbReference type="PROSITE" id="PS51745"/>
    </source>
</evidence>
<dbReference type="CDD" id="cd14947">
    <property type="entry name" value="NBR1_like"/>
    <property type="match status" value="1"/>
</dbReference>
<keyword evidence="5 9" id="KW-0863">Zinc-finger</keyword>
<dbReference type="Pfam" id="PF16158">
    <property type="entry name" value="N_BRCA1_IG"/>
    <property type="match status" value="1"/>
</dbReference>
<dbReference type="SMART" id="SM00666">
    <property type="entry name" value="PB1"/>
    <property type="match status" value="1"/>
</dbReference>
<dbReference type="Gene3D" id="2.60.40.10">
    <property type="entry name" value="Immunoglobulins"/>
    <property type="match status" value="1"/>
</dbReference>
<keyword evidence="6" id="KW-0862">Zinc</keyword>
<dbReference type="InterPro" id="IPR032350">
    <property type="entry name" value="Nbr1_FW"/>
</dbReference>
<sequence length="804" mass="87209">MESSIVIKVNYGKTLRRFNARVADDKLGLNMDGLRDKIFQLFNFAPNTKFTLTYIDEDGDAVTLVDDEDLQDITRQNLNPLRISVRLNAKKIIRSSDASSGNSTSLRSPVVQPTFPNINSSVSDLLKSLPESKSGKILKHSADMAAKASSAAREIAELSKSLSAIGLSYLKQASGSQPASETGSQVPASGINTGVTVTKDLIGCVVDETTSQAFTSVKSGESSLKKEEPSPAENAEDAIFKFASQPKNHTESTDASKLRSSQPDRSETQCESLSKDPKPNTCLVDVKKEHSKKFGDSHLVGKALGISYSSSSPTGLEKAADKQPGGSASSNFAKILWDSRSLGCNGSSSEMLSNGFGCPSSYLMTGVPLAKDTVLPQYSPFEIPFKRNHNHSDGAATIFHRGVRCDGCGVHPITGPRFKSKVKEDYDLCSICFAQMGNDADYIRMDRPVTYQHPLAFKGLYDPNGWMRSPTVPQVSQGCGLNSGRPKLDSCFIEDVSVLDGSIMAPSSPFIKIWRMRNNGNIVWPKGTKLVWIGGDRLCDACSVELQITSDGLAVNQELDVAVIFTAPELPGKYISYWRLASPSGQNFGQRVWVLIQVDPSVDLPKKELFDESSQYLNLNFPPASSGVDGPELSNPTMELVEPVVAGNPNKEQEESKPSINDSLLTVVGDKSSVSPSAPGSSISNPIDLSEEAPAVTSATPPSVTEMQASSQDVKGNSDVEATLLKELEEMGFKQVDLNKEILRMNEYDLEQAVDDLCGVADWDPIFEELEEMGFHDKEMNRKLLKKNNGSIKRVVMDLIAGEN</sequence>
<evidence type="ECO:0000313" key="14">
    <source>
        <dbReference type="Proteomes" id="UP000187609"/>
    </source>
</evidence>
<protein>
    <submittedName>
        <fullName evidence="13">Protein nbr1-like protein</fullName>
    </submittedName>
</protein>
<feature type="region of interest" description="Disordered" evidence="10">
    <location>
        <begin position="243"/>
        <end position="282"/>
    </location>
</feature>
<dbReference type="Gene3D" id="3.30.60.90">
    <property type="match status" value="1"/>
</dbReference>
<dbReference type="InterPro" id="IPR000270">
    <property type="entry name" value="PB1_dom"/>
</dbReference>
<evidence type="ECO:0000256" key="6">
    <source>
        <dbReference type="ARBA" id="ARBA00022833"/>
    </source>
</evidence>
<dbReference type="SMART" id="SM00291">
    <property type="entry name" value="ZnF_ZZ"/>
    <property type="match status" value="1"/>
</dbReference>
<evidence type="ECO:0000256" key="10">
    <source>
        <dbReference type="SAM" id="MobiDB-lite"/>
    </source>
</evidence>
<dbReference type="InterPro" id="IPR053793">
    <property type="entry name" value="PB1-like"/>
</dbReference>
<dbReference type="Gramene" id="OIT02103">
    <property type="protein sequence ID" value="OIT02103"/>
    <property type="gene ID" value="A4A49_02749"/>
</dbReference>
<dbReference type="CDD" id="cd14319">
    <property type="entry name" value="UBA_NBR1"/>
    <property type="match status" value="2"/>
</dbReference>
<feature type="region of interest" description="Disordered" evidence="10">
    <location>
        <begin position="670"/>
        <end position="716"/>
    </location>
</feature>
<keyword evidence="2" id="KW-0813">Transport</keyword>
<evidence type="ECO:0000256" key="4">
    <source>
        <dbReference type="ARBA" id="ARBA00022723"/>
    </source>
</evidence>
<keyword evidence="3" id="KW-0926">Vacuole</keyword>
<dbReference type="EMBL" id="MJEQ01037188">
    <property type="protein sequence ID" value="OIT02103.1"/>
    <property type="molecule type" value="Genomic_DNA"/>
</dbReference>
<dbReference type="GO" id="GO:0015031">
    <property type="term" value="P:protein transport"/>
    <property type="evidence" value="ECO:0007669"/>
    <property type="project" value="UniProtKB-KW"/>
</dbReference>
<reference evidence="13" key="1">
    <citation type="submission" date="2016-11" db="EMBL/GenBank/DDBJ databases">
        <title>The genome of Nicotiana attenuata.</title>
        <authorList>
            <person name="Xu S."/>
            <person name="Brockmoeller T."/>
            <person name="Gaquerel E."/>
            <person name="Navarro A."/>
            <person name="Kuhl H."/>
            <person name="Gase K."/>
            <person name="Ling Z."/>
            <person name="Zhou W."/>
            <person name="Kreitzer C."/>
            <person name="Stanke M."/>
            <person name="Tang H."/>
            <person name="Lyons E."/>
            <person name="Pandey P."/>
            <person name="Pandey S.P."/>
            <person name="Timmermann B."/>
            <person name="Baldwin I.T."/>
        </authorList>
    </citation>
    <scope>NUCLEOTIDE SEQUENCE [LARGE SCALE GENOMIC DNA]</scope>
    <source>
        <strain evidence="13">UT</strain>
    </source>
</reference>
<feature type="compositionally biased region" description="Polar residues" evidence="10">
    <location>
        <begin position="697"/>
        <end position="715"/>
    </location>
</feature>
<dbReference type="Gene3D" id="3.10.20.90">
    <property type="entry name" value="Phosphatidylinositol 3-kinase Catalytic Subunit, Chain A, domain 1"/>
    <property type="match status" value="1"/>
</dbReference>
<dbReference type="SUPFAM" id="SSF57850">
    <property type="entry name" value="RING/U-box"/>
    <property type="match status" value="1"/>
</dbReference>
<dbReference type="Pfam" id="PF24932">
    <property type="entry name" value="UBA_NBR1_C"/>
    <property type="match status" value="2"/>
</dbReference>
<dbReference type="PROSITE" id="PS50135">
    <property type="entry name" value="ZF_ZZ_2"/>
    <property type="match status" value="1"/>
</dbReference>
<dbReference type="InterPro" id="IPR009060">
    <property type="entry name" value="UBA-like_sf"/>
</dbReference>
<organism evidence="13 14">
    <name type="scientific">Nicotiana attenuata</name>
    <name type="common">Coyote tobacco</name>
    <dbReference type="NCBI Taxonomy" id="49451"/>
    <lineage>
        <taxon>Eukaryota</taxon>
        <taxon>Viridiplantae</taxon>
        <taxon>Streptophyta</taxon>
        <taxon>Embryophyta</taxon>
        <taxon>Tracheophyta</taxon>
        <taxon>Spermatophyta</taxon>
        <taxon>Magnoliopsida</taxon>
        <taxon>eudicotyledons</taxon>
        <taxon>Gunneridae</taxon>
        <taxon>Pentapetalae</taxon>
        <taxon>asterids</taxon>
        <taxon>lamiids</taxon>
        <taxon>Solanales</taxon>
        <taxon>Solanaceae</taxon>
        <taxon>Nicotianoideae</taxon>
        <taxon>Nicotianeae</taxon>
        <taxon>Nicotiana</taxon>
    </lineage>
</organism>
<dbReference type="SUPFAM" id="SSF46934">
    <property type="entry name" value="UBA-like"/>
    <property type="match status" value="2"/>
</dbReference>